<sequence length="298" mass="34052">MDTKTKHKYEKAKYTVKKLEKEFKSITSTTPSKADIKSAPSKIRDAYRTYWKLKTSVLESTLSDILIDENAKDCFNSSNETADSSFSKPPDAPVSEDSVCFQPLCETTLTQSFSTESQSHSKLLDSFIVDSPNCSIQSDNHSEPLNFKNVINQDVHIGDKVKPKIIDKENVDKNSRVWGEHLNKDKAPPPPPPSQRKLETKSLSMQYAQKLFNPAKFKNFNKKNPRKPRVFQKAKTSDSLPPLVKSRNSIFRNSSFSVARKGVLSRYLFQVRRIFPLWSLRSQKSRILPTRTMLRSIC</sequence>
<feature type="region of interest" description="Disordered" evidence="1">
    <location>
        <begin position="179"/>
        <end position="198"/>
    </location>
</feature>
<organism evidence="2">
    <name type="scientific">Lygus hesperus</name>
    <name type="common">Western plant bug</name>
    <dbReference type="NCBI Taxonomy" id="30085"/>
    <lineage>
        <taxon>Eukaryota</taxon>
        <taxon>Metazoa</taxon>
        <taxon>Ecdysozoa</taxon>
        <taxon>Arthropoda</taxon>
        <taxon>Hexapoda</taxon>
        <taxon>Insecta</taxon>
        <taxon>Pterygota</taxon>
        <taxon>Neoptera</taxon>
        <taxon>Paraneoptera</taxon>
        <taxon>Hemiptera</taxon>
        <taxon>Heteroptera</taxon>
        <taxon>Panheteroptera</taxon>
        <taxon>Cimicomorpha</taxon>
        <taxon>Miridae</taxon>
        <taxon>Mirini</taxon>
        <taxon>Lygus</taxon>
    </lineage>
</organism>
<protein>
    <submittedName>
        <fullName evidence="2">Adenylosuccinate synthetase</fullName>
    </submittedName>
</protein>
<reference evidence="2" key="1">
    <citation type="journal article" date="2014" name="PLoS ONE">
        <title>Transcriptome-Based Identification of ABC Transporters in the Western Tarnished Plant Bug Lygus hesperus.</title>
        <authorList>
            <person name="Hull J.J."/>
            <person name="Chaney K."/>
            <person name="Geib S.M."/>
            <person name="Fabrick J.A."/>
            <person name="Brent C.S."/>
            <person name="Walsh D."/>
            <person name="Lavine L.C."/>
        </authorList>
    </citation>
    <scope>NUCLEOTIDE SEQUENCE</scope>
</reference>
<evidence type="ECO:0000256" key="1">
    <source>
        <dbReference type="SAM" id="MobiDB-lite"/>
    </source>
</evidence>
<dbReference type="EMBL" id="GBHO01022891">
    <property type="protein sequence ID" value="JAG20713.1"/>
    <property type="molecule type" value="Transcribed_RNA"/>
</dbReference>
<reference evidence="2" key="2">
    <citation type="submission" date="2014-07" db="EMBL/GenBank/DDBJ databases">
        <authorList>
            <person name="Hull J."/>
        </authorList>
    </citation>
    <scope>NUCLEOTIDE SEQUENCE</scope>
</reference>
<name>A0A0A9XPG7_LYGHE</name>
<gene>
    <name evidence="2" type="primary">purA_6</name>
    <name evidence="2" type="ORF">CM83_31058</name>
</gene>
<proteinExistence type="predicted"/>
<accession>A0A0A9XPG7</accession>
<dbReference type="Gene3D" id="1.10.10.1460">
    <property type="match status" value="1"/>
</dbReference>
<evidence type="ECO:0000313" key="2">
    <source>
        <dbReference type="EMBL" id="JAG20713.1"/>
    </source>
</evidence>
<dbReference type="AlphaFoldDB" id="A0A0A9XPG7"/>